<feature type="chain" id="PRO_5032460058" evidence="1">
    <location>
        <begin position="22"/>
        <end position="151"/>
    </location>
</feature>
<accession>A0A833VYC6</accession>
<sequence>MKAVFLVLAILGNLLVPDYSCAPVKSEAFVEEIDRVVNNVEFDKERLRGAYESVKDRPDRNCYSSPCGWNEYDVETRQAKFFVPNTIIFINHTRYLVIHTTTTPDTVCRCPDSTYKCVRTGETLSIRSYVYHCKQNTTKDDIEEEDLAYFH</sequence>
<name>A0A833VYC6_9HYME</name>
<proteinExistence type="predicted"/>
<protein>
    <submittedName>
        <fullName evidence="2">Uncharacterized protein</fullName>
    </submittedName>
</protein>
<comment type="caution">
    <text evidence="2">The sequence shown here is derived from an EMBL/GenBank/DDBJ whole genome shotgun (WGS) entry which is preliminary data.</text>
</comment>
<evidence type="ECO:0000313" key="3">
    <source>
        <dbReference type="Proteomes" id="UP000655588"/>
    </source>
</evidence>
<feature type="signal peptide" evidence="1">
    <location>
        <begin position="1"/>
        <end position="21"/>
    </location>
</feature>
<keyword evidence="1" id="KW-0732">Signal</keyword>
<dbReference type="EMBL" id="WNWW01000442">
    <property type="protein sequence ID" value="KAF3424814.1"/>
    <property type="molecule type" value="Genomic_DNA"/>
</dbReference>
<evidence type="ECO:0000313" key="2">
    <source>
        <dbReference type="EMBL" id="KAF3424814.1"/>
    </source>
</evidence>
<dbReference type="AlphaFoldDB" id="A0A833VYC6"/>
<keyword evidence="3" id="KW-1185">Reference proteome</keyword>
<reference evidence="2" key="1">
    <citation type="submission" date="2019-11" db="EMBL/GenBank/DDBJ databases">
        <title>The nuclear and mitochondrial genomes of Frieseomelitta varia - a highly eusocial stingless bee (Meliponini) with a permanently sterile worker caste.</title>
        <authorList>
            <person name="Freitas F.C.P."/>
            <person name="Lourenco A.P."/>
            <person name="Nunes F.M.F."/>
            <person name="Paschoal A.R."/>
            <person name="Abreu F.C.P."/>
            <person name="Barbin F.O."/>
            <person name="Bataglia L."/>
            <person name="Cardoso-Junior C.A.M."/>
            <person name="Cervoni M.S."/>
            <person name="Silva S.R."/>
            <person name="Dalarmi F."/>
            <person name="Del Lama M.A."/>
            <person name="Depintor T.S."/>
            <person name="Ferreira K.M."/>
            <person name="Goria P.S."/>
            <person name="Jaskot M.C."/>
            <person name="Lago D.C."/>
            <person name="Luna-Lucena D."/>
            <person name="Moda L.M."/>
            <person name="Nascimento L."/>
            <person name="Pedrino M."/>
            <person name="Rabico F.O."/>
            <person name="Sanches F.C."/>
            <person name="Santos D.E."/>
            <person name="Santos C.G."/>
            <person name="Vieira J."/>
            <person name="Lopes T.F."/>
            <person name="Barchuk A.R."/>
            <person name="Hartfelder K."/>
            <person name="Simoes Z.L.P."/>
            <person name="Bitondi M.M.G."/>
            <person name="Pinheiro D.G."/>
        </authorList>
    </citation>
    <scope>NUCLEOTIDE SEQUENCE</scope>
    <source>
        <strain evidence="2">USP_RPSP 00005682</strain>
        <tissue evidence="2">Whole individual</tissue>
    </source>
</reference>
<evidence type="ECO:0000256" key="1">
    <source>
        <dbReference type="SAM" id="SignalP"/>
    </source>
</evidence>
<dbReference type="Proteomes" id="UP000655588">
    <property type="component" value="Unassembled WGS sequence"/>
</dbReference>
<organism evidence="2 3">
    <name type="scientific">Frieseomelitta varia</name>
    <dbReference type="NCBI Taxonomy" id="561572"/>
    <lineage>
        <taxon>Eukaryota</taxon>
        <taxon>Metazoa</taxon>
        <taxon>Ecdysozoa</taxon>
        <taxon>Arthropoda</taxon>
        <taxon>Hexapoda</taxon>
        <taxon>Insecta</taxon>
        <taxon>Pterygota</taxon>
        <taxon>Neoptera</taxon>
        <taxon>Endopterygota</taxon>
        <taxon>Hymenoptera</taxon>
        <taxon>Apocrita</taxon>
        <taxon>Aculeata</taxon>
        <taxon>Apoidea</taxon>
        <taxon>Anthophila</taxon>
        <taxon>Apidae</taxon>
        <taxon>Frieseomelitta</taxon>
    </lineage>
</organism>
<gene>
    <name evidence="2" type="ORF">E2986_08934</name>
</gene>